<reference evidence="2" key="1">
    <citation type="journal article" date="2014" name="Int. J. Syst. Evol. Microbiol.">
        <title>Complete genome sequence of Corynebacterium casei LMG S-19264T (=DSM 44701T), isolated from a smear-ripened cheese.</title>
        <authorList>
            <consortium name="US DOE Joint Genome Institute (JGI-PGF)"/>
            <person name="Walter F."/>
            <person name="Albersmeier A."/>
            <person name="Kalinowski J."/>
            <person name="Ruckert C."/>
        </authorList>
    </citation>
    <scope>NUCLEOTIDE SEQUENCE</scope>
    <source>
        <strain evidence="2">CGMCC 1.15388</strain>
    </source>
</reference>
<accession>A0A917EQ37</accession>
<proteinExistence type="predicted"/>
<gene>
    <name evidence="2" type="ORF">GCM10011401_09630</name>
</gene>
<dbReference type="Proteomes" id="UP000633136">
    <property type="component" value="Unassembled WGS sequence"/>
</dbReference>
<name>A0A917EQ37_9MICC</name>
<feature type="compositionally biased region" description="Low complexity" evidence="1">
    <location>
        <begin position="24"/>
        <end position="33"/>
    </location>
</feature>
<keyword evidence="3" id="KW-1185">Reference proteome</keyword>
<dbReference type="EMBL" id="BMIS01000003">
    <property type="protein sequence ID" value="GGE64583.1"/>
    <property type="molecule type" value="Genomic_DNA"/>
</dbReference>
<dbReference type="AlphaFoldDB" id="A0A917EQ37"/>
<organism evidence="2 3">
    <name type="scientific">Nesterenkonia cremea</name>
    <dbReference type="NCBI Taxonomy" id="1882340"/>
    <lineage>
        <taxon>Bacteria</taxon>
        <taxon>Bacillati</taxon>
        <taxon>Actinomycetota</taxon>
        <taxon>Actinomycetes</taxon>
        <taxon>Micrococcales</taxon>
        <taxon>Micrococcaceae</taxon>
        <taxon>Nesterenkonia</taxon>
    </lineage>
</organism>
<protein>
    <submittedName>
        <fullName evidence="2">Uncharacterized protein</fullName>
    </submittedName>
</protein>
<sequence>MLSPQRSQPVGEDCSDRQQGRGQGQQRDQQAQAHCGEPHHLLQLLEAAAPQAREALGGHGADGPDSGERIGGGRGQGSAAQDEQRTRAQCERRESDVLFPATEFLKHAFDAI</sequence>
<evidence type="ECO:0000256" key="1">
    <source>
        <dbReference type="SAM" id="MobiDB-lite"/>
    </source>
</evidence>
<evidence type="ECO:0000313" key="3">
    <source>
        <dbReference type="Proteomes" id="UP000633136"/>
    </source>
</evidence>
<reference evidence="2" key="2">
    <citation type="submission" date="2020-09" db="EMBL/GenBank/DDBJ databases">
        <authorList>
            <person name="Sun Q."/>
            <person name="Zhou Y."/>
        </authorList>
    </citation>
    <scope>NUCLEOTIDE SEQUENCE</scope>
    <source>
        <strain evidence="2">CGMCC 1.15388</strain>
    </source>
</reference>
<feature type="compositionally biased region" description="Low complexity" evidence="1">
    <location>
        <begin position="41"/>
        <end position="55"/>
    </location>
</feature>
<feature type="compositionally biased region" description="Basic and acidic residues" evidence="1">
    <location>
        <begin position="82"/>
        <end position="94"/>
    </location>
</feature>
<evidence type="ECO:0000313" key="2">
    <source>
        <dbReference type="EMBL" id="GGE64583.1"/>
    </source>
</evidence>
<comment type="caution">
    <text evidence="2">The sequence shown here is derived from an EMBL/GenBank/DDBJ whole genome shotgun (WGS) entry which is preliminary data.</text>
</comment>
<feature type="region of interest" description="Disordered" evidence="1">
    <location>
        <begin position="1"/>
        <end position="94"/>
    </location>
</feature>